<evidence type="ECO:0000313" key="6">
    <source>
        <dbReference type="EMBL" id="KAH8022709.1"/>
    </source>
</evidence>
<dbReference type="EMBL" id="JABSTU010000008">
    <property type="protein sequence ID" value="KAH8022709.1"/>
    <property type="molecule type" value="Genomic_DNA"/>
</dbReference>
<keyword evidence="2" id="KW-0576">Peroxisome</keyword>
<dbReference type="GO" id="GO:0005777">
    <property type="term" value="C:peroxisome"/>
    <property type="evidence" value="ECO:0007669"/>
    <property type="project" value="UniProtKB-SubCell"/>
</dbReference>
<dbReference type="InterPro" id="IPR000873">
    <property type="entry name" value="AMP-dep_synth/lig_dom"/>
</dbReference>
<sequence>MSLVRDRIVHSPYPDVTIPECPLYEYIARFLERHADRTAFVEGEEAISYAVLQTRLGQYAAGFYKHGVRRGDRFIVAVDGSTDALVSIMALMFSGCVACFASGPRTAQELAYQVQDADASFCLTDNENLAYIIEEQPQCRFKVVREELANVGLQPVCSLTEPRVSTIAPSPAPERFRRYRDPAQWRTQDDKPICFHCHGVGHISRYCRFRTYPPRSFPGYRRDDNHRPLQYSARDDGPYNGTPATPVRRSSRSPSPHDRRSSSKYIRNNIYICYRLFAQVTSLLASATPLQRLVRDVVEAGETLKSVSFVGSVGGTLPASVVEQMKNVFDLRKLAHTYGLTEAAGVVMVPRVTELSVAYLGYACAGVLIKVVDVTTRKALPAGKGGEICVKIPSVMMGYLNKPEATAQVFDSEGWLLSGDIGYYDEEGRVHYIDRLKDTIKCLGFHVPTPELEQLISSMAEVSEVAVVGVPSAEYQDAPIAFVVLKHSVVGNATLALKIKQHVAATTPSHMHLYGGVVFTDSLPRNAIGKVLKKDLRNIAADKNTIKL</sequence>
<dbReference type="Gene3D" id="3.40.50.12780">
    <property type="entry name" value="N-terminal domain of ligase-like"/>
    <property type="match status" value="2"/>
</dbReference>
<evidence type="ECO:0000256" key="2">
    <source>
        <dbReference type="ARBA" id="ARBA00023140"/>
    </source>
</evidence>
<organism evidence="6 7">
    <name type="scientific">Rhipicephalus microplus</name>
    <name type="common">Cattle tick</name>
    <name type="synonym">Boophilus microplus</name>
    <dbReference type="NCBI Taxonomy" id="6941"/>
    <lineage>
        <taxon>Eukaryota</taxon>
        <taxon>Metazoa</taxon>
        <taxon>Ecdysozoa</taxon>
        <taxon>Arthropoda</taxon>
        <taxon>Chelicerata</taxon>
        <taxon>Arachnida</taxon>
        <taxon>Acari</taxon>
        <taxon>Parasitiformes</taxon>
        <taxon>Ixodida</taxon>
        <taxon>Ixodoidea</taxon>
        <taxon>Ixodidae</taxon>
        <taxon>Rhipicephalinae</taxon>
        <taxon>Rhipicephalus</taxon>
        <taxon>Boophilus</taxon>
    </lineage>
</organism>
<evidence type="ECO:0000313" key="7">
    <source>
        <dbReference type="Proteomes" id="UP000821866"/>
    </source>
</evidence>
<reference evidence="6" key="1">
    <citation type="journal article" date="2020" name="Cell">
        <title>Large-Scale Comparative Analyses of Tick Genomes Elucidate Their Genetic Diversity and Vector Capacities.</title>
        <authorList>
            <consortium name="Tick Genome and Microbiome Consortium (TIGMIC)"/>
            <person name="Jia N."/>
            <person name="Wang J."/>
            <person name="Shi W."/>
            <person name="Du L."/>
            <person name="Sun Y."/>
            <person name="Zhan W."/>
            <person name="Jiang J.F."/>
            <person name="Wang Q."/>
            <person name="Zhang B."/>
            <person name="Ji P."/>
            <person name="Bell-Sakyi L."/>
            <person name="Cui X.M."/>
            <person name="Yuan T.T."/>
            <person name="Jiang B.G."/>
            <person name="Yang W.F."/>
            <person name="Lam T.T."/>
            <person name="Chang Q.C."/>
            <person name="Ding S.J."/>
            <person name="Wang X.J."/>
            <person name="Zhu J.G."/>
            <person name="Ruan X.D."/>
            <person name="Zhao L."/>
            <person name="Wei J.T."/>
            <person name="Ye R.Z."/>
            <person name="Que T.C."/>
            <person name="Du C.H."/>
            <person name="Zhou Y.H."/>
            <person name="Cheng J.X."/>
            <person name="Dai P.F."/>
            <person name="Guo W.B."/>
            <person name="Han X.H."/>
            <person name="Huang E.J."/>
            <person name="Li L.F."/>
            <person name="Wei W."/>
            <person name="Gao Y.C."/>
            <person name="Liu J.Z."/>
            <person name="Shao H.Z."/>
            <person name="Wang X."/>
            <person name="Wang C.C."/>
            <person name="Yang T.C."/>
            <person name="Huo Q.B."/>
            <person name="Li W."/>
            <person name="Chen H.Y."/>
            <person name="Chen S.E."/>
            <person name="Zhou L.G."/>
            <person name="Ni X.B."/>
            <person name="Tian J.H."/>
            <person name="Sheng Y."/>
            <person name="Liu T."/>
            <person name="Pan Y.S."/>
            <person name="Xia L.Y."/>
            <person name="Li J."/>
            <person name="Zhao F."/>
            <person name="Cao W.C."/>
        </authorList>
    </citation>
    <scope>NUCLEOTIDE SEQUENCE</scope>
    <source>
        <strain evidence="6">Rmic-2018</strain>
    </source>
</reference>
<feature type="compositionally biased region" description="Basic and acidic residues" evidence="3">
    <location>
        <begin position="220"/>
        <end position="237"/>
    </location>
</feature>
<name>A0A9J6DKJ1_RHIMP</name>
<dbReference type="Pfam" id="PF00501">
    <property type="entry name" value="AMP-binding"/>
    <property type="match status" value="2"/>
</dbReference>
<dbReference type="PANTHER" id="PTHR24096:SF422">
    <property type="entry name" value="BCDNA.GH02901"/>
    <property type="match status" value="1"/>
</dbReference>
<dbReference type="PANTHER" id="PTHR24096">
    <property type="entry name" value="LONG-CHAIN-FATTY-ACID--COA LIGASE"/>
    <property type="match status" value="1"/>
</dbReference>
<reference evidence="6" key="2">
    <citation type="submission" date="2021-09" db="EMBL/GenBank/DDBJ databases">
        <authorList>
            <person name="Jia N."/>
            <person name="Wang J."/>
            <person name="Shi W."/>
            <person name="Du L."/>
            <person name="Sun Y."/>
            <person name="Zhan W."/>
            <person name="Jiang J."/>
            <person name="Wang Q."/>
            <person name="Zhang B."/>
            <person name="Ji P."/>
            <person name="Sakyi L.B."/>
            <person name="Cui X."/>
            <person name="Yuan T."/>
            <person name="Jiang B."/>
            <person name="Yang W."/>
            <person name="Lam T.T.-Y."/>
            <person name="Chang Q."/>
            <person name="Ding S."/>
            <person name="Wang X."/>
            <person name="Zhu J."/>
            <person name="Ruan X."/>
            <person name="Zhao L."/>
            <person name="Wei J."/>
            <person name="Que T."/>
            <person name="Du C."/>
            <person name="Cheng J."/>
            <person name="Dai P."/>
            <person name="Han X."/>
            <person name="Huang E."/>
            <person name="Gao Y."/>
            <person name="Liu J."/>
            <person name="Shao H."/>
            <person name="Ye R."/>
            <person name="Li L."/>
            <person name="Wei W."/>
            <person name="Wang X."/>
            <person name="Wang C."/>
            <person name="Huo Q."/>
            <person name="Li W."/>
            <person name="Guo W."/>
            <person name="Chen H."/>
            <person name="Chen S."/>
            <person name="Zhou L."/>
            <person name="Zhou L."/>
            <person name="Ni X."/>
            <person name="Tian J."/>
            <person name="Zhou Y."/>
            <person name="Sheng Y."/>
            <person name="Liu T."/>
            <person name="Pan Y."/>
            <person name="Xia L."/>
            <person name="Li J."/>
            <person name="Zhao F."/>
            <person name="Cao W."/>
        </authorList>
    </citation>
    <scope>NUCLEOTIDE SEQUENCE</scope>
    <source>
        <strain evidence="6">Rmic-2018</strain>
        <tissue evidence="6">Larvae</tissue>
    </source>
</reference>
<feature type="region of interest" description="Disordered" evidence="3">
    <location>
        <begin position="218"/>
        <end position="262"/>
    </location>
</feature>
<feature type="domain" description="AMP-dependent synthetase/ligase" evidence="4">
    <location>
        <begin position="280"/>
        <end position="400"/>
    </location>
</feature>
<dbReference type="Gene3D" id="3.30.300.30">
    <property type="match status" value="1"/>
</dbReference>
<comment type="subcellular location">
    <subcellularLocation>
        <location evidence="1">Peroxisome</location>
    </subcellularLocation>
</comment>
<dbReference type="Proteomes" id="UP000821866">
    <property type="component" value="Chromosome 6"/>
</dbReference>
<dbReference type="InterPro" id="IPR045851">
    <property type="entry name" value="AMP-bd_C_sf"/>
</dbReference>
<comment type="caution">
    <text evidence="6">The sequence shown here is derived from an EMBL/GenBank/DDBJ whole genome shotgun (WGS) entry which is preliminary data.</text>
</comment>
<dbReference type="VEuPathDB" id="VectorBase:LOC119171918"/>
<feature type="domain" description="AMP-dependent synthetase/ligase" evidence="4">
    <location>
        <begin position="29"/>
        <end position="138"/>
    </location>
</feature>
<proteinExistence type="predicted"/>
<dbReference type="SUPFAM" id="SSF56801">
    <property type="entry name" value="Acetyl-CoA synthetase-like"/>
    <property type="match status" value="2"/>
</dbReference>
<protein>
    <submittedName>
        <fullName evidence="6">Uncharacterized protein</fullName>
    </submittedName>
</protein>
<evidence type="ECO:0000259" key="5">
    <source>
        <dbReference type="Pfam" id="PF13193"/>
    </source>
</evidence>
<dbReference type="InterPro" id="IPR042099">
    <property type="entry name" value="ANL_N_sf"/>
</dbReference>
<gene>
    <name evidence="6" type="ORF">HPB51_001930</name>
</gene>
<feature type="domain" description="AMP-binding enzyme C-terminal" evidence="5">
    <location>
        <begin position="451"/>
        <end position="530"/>
    </location>
</feature>
<evidence type="ECO:0000259" key="4">
    <source>
        <dbReference type="Pfam" id="PF00501"/>
    </source>
</evidence>
<evidence type="ECO:0000256" key="1">
    <source>
        <dbReference type="ARBA" id="ARBA00004275"/>
    </source>
</evidence>
<dbReference type="GO" id="GO:0016405">
    <property type="term" value="F:CoA-ligase activity"/>
    <property type="evidence" value="ECO:0007669"/>
    <property type="project" value="TreeGrafter"/>
</dbReference>
<dbReference type="Pfam" id="PF13193">
    <property type="entry name" value="AMP-binding_C"/>
    <property type="match status" value="1"/>
</dbReference>
<evidence type="ECO:0000256" key="3">
    <source>
        <dbReference type="SAM" id="MobiDB-lite"/>
    </source>
</evidence>
<keyword evidence="7" id="KW-1185">Reference proteome</keyword>
<dbReference type="AlphaFoldDB" id="A0A9J6DKJ1"/>
<dbReference type="InterPro" id="IPR025110">
    <property type="entry name" value="AMP-bd_C"/>
</dbReference>
<accession>A0A9J6DKJ1</accession>